<dbReference type="AlphaFoldDB" id="A0A2B4SDJ4"/>
<organism evidence="1 2">
    <name type="scientific">Stylophora pistillata</name>
    <name type="common">Smooth cauliflower coral</name>
    <dbReference type="NCBI Taxonomy" id="50429"/>
    <lineage>
        <taxon>Eukaryota</taxon>
        <taxon>Metazoa</taxon>
        <taxon>Cnidaria</taxon>
        <taxon>Anthozoa</taxon>
        <taxon>Hexacorallia</taxon>
        <taxon>Scleractinia</taxon>
        <taxon>Astrocoeniina</taxon>
        <taxon>Pocilloporidae</taxon>
        <taxon>Stylophora</taxon>
    </lineage>
</organism>
<comment type="caution">
    <text evidence="1">The sequence shown here is derived from an EMBL/GenBank/DDBJ whole genome shotgun (WGS) entry which is preliminary data.</text>
</comment>
<gene>
    <name evidence="1" type="ORF">AWC38_SpisGene8671</name>
</gene>
<keyword evidence="2" id="KW-1185">Reference proteome</keyword>
<evidence type="ECO:0000313" key="1">
    <source>
        <dbReference type="EMBL" id="PFX26627.1"/>
    </source>
</evidence>
<protein>
    <submittedName>
        <fullName evidence="1">Uncharacterized protein</fullName>
    </submittedName>
</protein>
<reference evidence="2" key="1">
    <citation type="journal article" date="2017" name="bioRxiv">
        <title>Comparative analysis of the genomes of Stylophora pistillata and Acropora digitifera provides evidence for extensive differences between species of corals.</title>
        <authorList>
            <person name="Voolstra C.R."/>
            <person name="Li Y."/>
            <person name="Liew Y.J."/>
            <person name="Baumgarten S."/>
            <person name="Zoccola D."/>
            <person name="Flot J.-F."/>
            <person name="Tambutte S."/>
            <person name="Allemand D."/>
            <person name="Aranda M."/>
        </authorList>
    </citation>
    <scope>NUCLEOTIDE SEQUENCE [LARGE SCALE GENOMIC DNA]</scope>
</reference>
<name>A0A2B4SDJ4_STYPI</name>
<dbReference type="EMBL" id="LSMT01000121">
    <property type="protein sequence ID" value="PFX26627.1"/>
    <property type="molecule type" value="Genomic_DNA"/>
</dbReference>
<proteinExistence type="predicted"/>
<evidence type="ECO:0000313" key="2">
    <source>
        <dbReference type="Proteomes" id="UP000225706"/>
    </source>
</evidence>
<dbReference type="Proteomes" id="UP000225706">
    <property type="component" value="Unassembled WGS sequence"/>
</dbReference>
<dbReference type="OrthoDB" id="10064239at2759"/>
<accession>A0A2B4SDJ4</accession>
<sequence length="658" mass="75590">MKYDLRLTANEKDLECNLDSLEEMIVIKSDLFAGFITPELTQAQREVFVAFRKYLQLLKANVKPSTMIKELEGAPDKALGMLEELTIVDQKATSYDLEKGYNSPYYSSKEEEEDRDEGKRTFVEEFGDDDVSDELMTRIRSLYDNPTPDNVLDEDMVELREELDRESSPLFQFDFQPVGQPKKALNIIQKQRRVSQKKQLRPATRNDDIGQEITRGVADMARRVIEKSKSPQGNELKDNDKVTFNFFTKKFSHPLQSAIFTVAEIANDSSQFETYMQMLANQLNSNKSFDIDNEFQADMTIICEPNAGRKTNLSILGKLNMTTVLHHKHSILPFKNSEDNLCLARAICITKAHFHKDDDRKSYNKYKNLQKRPLTLMRCAKNLHREAGVPERDCGQEELKKFQEYLVPDYRLKVMSVTYPYCITFKGPSSAPLVLHLLFQSGPEGGNGHYHSCTSYSAFLERSYFYEECNRGFNTNEFRHHPCEGRRCKACKTIECGPKSNHPSLLCTHCNRSCALLRDGLCRIQMETGRVRNCFGRLFGDMTNELDEGDYIMEFISAGAKNYGYITAQGKSCVKVKGFPLNAHGMAQLNYEVMKQNILDEIQHPLDEARKTEIVNSVHFVQDPVKKKIRTETHIKSYRLVFDKRVVDNGTFTLLPYG</sequence>